<protein>
    <submittedName>
        <fullName evidence="1">Uncharacterized protein</fullName>
    </submittedName>
</protein>
<name>A0A101LWC4_PICGL</name>
<dbReference type="AlphaFoldDB" id="A0A101LWC4"/>
<organism evidence="1">
    <name type="scientific">Picea glauca</name>
    <name type="common">White spruce</name>
    <name type="synonym">Pinus glauca</name>
    <dbReference type="NCBI Taxonomy" id="3330"/>
    <lineage>
        <taxon>Eukaryota</taxon>
        <taxon>Viridiplantae</taxon>
        <taxon>Streptophyta</taxon>
        <taxon>Embryophyta</taxon>
        <taxon>Tracheophyta</taxon>
        <taxon>Spermatophyta</taxon>
        <taxon>Pinopsida</taxon>
        <taxon>Pinidae</taxon>
        <taxon>Conifers I</taxon>
        <taxon>Pinales</taxon>
        <taxon>Pinaceae</taxon>
        <taxon>Picea</taxon>
    </lineage>
</organism>
<comment type="caution">
    <text evidence="1">The sequence shown here is derived from an EMBL/GenBank/DDBJ whole genome shotgun (WGS) entry which is preliminary data.</text>
</comment>
<geneLocation type="mitochondrion" evidence="1"/>
<dbReference type="EMBL" id="LKAM01000012">
    <property type="protein sequence ID" value="KUM46363.1"/>
    <property type="molecule type" value="Genomic_DNA"/>
</dbReference>
<gene>
    <name evidence="1" type="ORF">ABT39_MTgene1869</name>
</gene>
<evidence type="ECO:0000313" key="1">
    <source>
        <dbReference type="EMBL" id="KUM46363.1"/>
    </source>
</evidence>
<accession>A0A101LWC4</accession>
<keyword evidence="1" id="KW-0496">Mitochondrion</keyword>
<reference evidence="1" key="1">
    <citation type="journal article" date="2015" name="Genome Biol. Evol.">
        <title>Organellar Genomes of White Spruce (Picea glauca): Assembly and Annotation.</title>
        <authorList>
            <person name="Jackman S.D."/>
            <person name="Warren R.L."/>
            <person name="Gibb E.A."/>
            <person name="Vandervalk B.P."/>
            <person name="Mohamadi H."/>
            <person name="Chu J."/>
            <person name="Raymond A."/>
            <person name="Pleasance S."/>
            <person name="Coope R."/>
            <person name="Wildung M.R."/>
            <person name="Ritland C.E."/>
            <person name="Bousquet J."/>
            <person name="Jones S.J."/>
            <person name="Bohlmann J."/>
            <person name="Birol I."/>
        </authorList>
    </citation>
    <scope>NUCLEOTIDE SEQUENCE [LARGE SCALE GENOMIC DNA]</scope>
    <source>
        <tissue evidence="1">Flushing bud</tissue>
    </source>
</reference>
<sequence>MTGTGTKEALCSMTGTETTRLSDWHGNKETWERINKQEEESVGELIITKTDRGSAWDTNRSLIRIRFAPSTWLVPSHLYLPQFMIQSLCDLDLFFI</sequence>
<proteinExistence type="predicted"/>